<dbReference type="NCBIfam" id="TIGR00756">
    <property type="entry name" value="PPR"/>
    <property type="match status" value="6"/>
</dbReference>
<evidence type="ECO:0000256" key="2">
    <source>
        <dbReference type="PROSITE-ProRule" id="PRU00708"/>
    </source>
</evidence>
<dbReference type="InterPro" id="IPR011990">
    <property type="entry name" value="TPR-like_helical_dom_sf"/>
</dbReference>
<dbReference type="AlphaFoldDB" id="A0A6I9SNK8"/>
<feature type="repeat" description="PPR" evidence="2">
    <location>
        <begin position="167"/>
        <end position="201"/>
    </location>
</feature>
<evidence type="ECO:0000256" key="1">
    <source>
        <dbReference type="ARBA" id="ARBA00022737"/>
    </source>
</evidence>
<proteinExistence type="predicted"/>
<gene>
    <name evidence="4" type="primary">LOC105156303</name>
</gene>
<dbReference type="Gene3D" id="1.25.40.10">
    <property type="entry name" value="Tetratricopeptide repeat domain"/>
    <property type="match status" value="3"/>
</dbReference>
<feature type="repeat" description="PPR" evidence="2">
    <location>
        <begin position="336"/>
        <end position="370"/>
    </location>
</feature>
<dbReference type="Pfam" id="PF01535">
    <property type="entry name" value="PPR"/>
    <property type="match status" value="5"/>
</dbReference>
<dbReference type="InParanoid" id="A0A6I9SNK8"/>
<sequence length="541" mass="60703">MIECIRTLLDKCHSWSQLKQIHGLLTTSGLCKHDPFAWKILSFAATSASFNIDYAHRFFLQLSDPTLFHYNAIIRGFANSKNPIKCVYIFAQMLLNGVIPDYLTYPFLAKASARLSDPKLGGCVHGLVLRSGFASDIFISNSLIHMYGSSGEIESARKMFAEMPMKNLVSWNSMLDGYAKSGDVISMREVFEMMPERDVVSWSALVEGYVKGENYTEALEVYEKMRVEGPMANEVTMVSVLCACSHLGALEQGRVIHRHILENGLPLTLVLRTALVNMYAKCGAIQEALVVFHETLSRKTDVLVWNAMIGGLATHGYTLEALKIYAEMQDMGIRADEITYLCLLNACAHGGLVKEARKYFDSITKDGMVPKSEHYACMVDVLARAGHLPEAYQFISQMPIEPTASMLGALFNGCINHRKLDLAEIVGKRLIELDPGHDGRYIGLSNVYAVIRRWDEARSTREAMESRGVKKSPGYSYVEVFGVLHRFIAHDKAHPESEEIYLMLNVIGQEMKLRTDPERQEITGTSTDDHLIYIVYTSESY</sequence>
<dbReference type="GeneID" id="105156303"/>
<dbReference type="OrthoDB" id="185373at2759"/>
<dbReference type="InterPro" id="IPR046848">
    <property type="entry name" value="E_motif"/>
</dbReference>
<dbReference type="SUPFAM" id="SSF48452">
    <property type="entry name" value="TPR-like"/>
    <property type="match status" value="1"/>
</dbReference>
<dbReference type="Pfam" id="PF13812">
    <property type="entry name" value="PPR_3"/>
    <property type="match status" value="1"/>
</dbReference>
<dbReference type="Pfam" id="PF20431">
    <property type="entry name" value="E_motif"/>
    <property type="match status" value="1"/>
</dbReference>
<dbReference type="InterPro" id="IPR002885">
    <property type="entry name" value="PPR_rpt"/>
</dbReference>
<dbReference type="PROSITE" id="PS51375">
    <property type="entry name" value="PPR"/>
    <property type="match status" value="5"/>
</dbReference>
<dbReference type="FunFam" id="1.25.40.10:FF:000184">
    <property type="entry name" value="Pentatricopeptide repeat-containing protein, chloroplastic"/>
    <property type="match status" value="1"/>
</dbReference>
<dbReference type="GO" id="GO:0009451">
    <property type="term" value="P:RNA modification"/>
    <property type="evidence" value="ECO:0007669"/>
    <property type="project" value="InterPro"/>
</dbReference>
<feature type="repeat" description="PPR" evidence="2">
    <location>
        <begin position="301"/>
        <end position="335"/>
    </location>
</feature>
<dbReference type="InterPro" id="IPR046960">
    <property type="entry name" value="PPR_At4g14850-like_plant"/>
</dbReference>
<accession>A0A6I9SNK8</accession>
<dbReference type="Pfam" id="PF13041">
    <property type="entry name" value="PPR_2"/>
    <property type="match status" value="1"/>
</dbReference>
<dbReference type="PANTHER" id="PTHR47926">
    <property type="entry name" value="PENTATRICOPEPTIDE REPEAT-CONTAINING PROTEIN"/>
    <property type="match status" value="1"/>
</dbReference>
<dbReference type="FunCoup" id="A0A6I9SNK8">
    <property type="interactions" value="266"/>
</dbReference>
<keyword evidence="3" id="KW-1185">Reference proteome</keyword>
<dbReference type="KEGG" id="sind:105156303"/>
<dbReference type="RefSeq" id="XP_011070702.1">
    <property type="nucleotide sequence ID" value="XM_011072400.2"/>
</dbReference>
<name>A0A6I9SNK8_SESIN</name>
<dbReference type="Proteomes" id="UP000504604">
    <property type="component" value="Linkage group LG2"/>
</dbReference>
<dbReference type="GO" id="GO:0003723">
    <property type="term" value="F:RNA binding"/>
    <property type="evidence" value="ECO:0007669"/>
    <property type="project" value="InterPro"/>
</dbReference>
<protein>
    <submittedName>
        <fullName evidence="4">Pentatricopeptide repeat-containing protein At5g08305</fullName>
    </submittedName>
</protein>
<evidence type="ECO:0000313" key="3">
    <source>
        <dbReference type="Proteomes" id="UP000504604"/>
    </source>
</evidence>
<reference evidence="4" key="1">
    <citation type="submission" date="2025-08" db="UniProtKB">
        <authorList>
            <consortium name="RefSeq"/>
        </authorList>
    </citation>
    <scope>IDENTIFICATION</scope>
</reference>
<evidence type="ECO:0000313" key="4">
    <source>
        <dbReference type="RefSeq" id="XP_011070702.1"/>
    </source>
</evidence>
<dbReference type="FunFam" id="1.25.40.10:FF:000348">
    <property type="entry name" value="Pentatricopeptide repeat-containing protein chloroplastic"/>
    <property type="match status" value="1"/>
</dbReference>
<dbReference type="PANTHER" id="PTHR47926:SF483">
    <property type="entry name" value="TETRATRICOPEPTIDE-LIKE HELICAL DOMAIN SUPERFAMILY"/>
    <property type="match status" value="1"/>
</dbReference>
<organism evidence="3 4">
    <name type="scientific">Sesamum indicum</name>
    <name type="common">Oriental sesame</name>
    <name type="synonym">Sesamum orientale</name>
    <dbReference type="NCBI Taxonomy" id="4182"/>
    <lineage>
        <taxon>Eukaryota</taxon>
        <taxon>Viridiplantae</taxon>
        <taxon>Streptophyta</taxon>
        <taxon>Embryophyta</taxon>
        <taxon>Tracheophyta</taxon>
        <taxon>Spermatophyta</taxon>
        <taxon>Magnoliopsida</taxon>
        <taxon>eudicotyledons</taxon>
        <taxon>Gunneridae</taxon>
        <taxon>Pentapetalae</taxon>
        <taxon>asterids</taxon>
        <taxon>lamiids</taxon>
        <taxon>Lamiales</taxon>
        <taxon>Pedaliaceae</taxon>
        <taxon>Sesamum</taxon>
    </lineage>
</organism>
<keyword evidence="1" id="KW-0677">Repeat</keyword>
<feature type="repeat" description="PPR" evidence="2">
    <location>
        <begin position="136"/>
        <end position="166"/>
    </location>
</feature>
<feature type="repeat" description="PPR" evidence="2">
    <location>
        <begin position="66"/>
        <end position="100"/>
    </location>
</feature>